<evidence type="ECO:0000313" key="1">
    <source>
        <dbReference type="EMBL" id="KZT17924.1"/>
    </source>
</evidence>
<feature type="non-terminal residue" evidence="1">
    <location>
        <position position="1"/>
    </location>
</feature>
<organism evidence="1 2">
    <name type="scientific">Neolentinus lepideus HHB14362 ss-1</name>
    <dbReference type="NCBI Taxonomy" id="1314782"/>
    <lineage>
        <taxon>Eukaryota</taxon>
        <taxon>Fungi</taxon>
        <taxon>Dikarya</taxon>
        <taxon>Basidiomycota</taxon>
        <taxon>Agaricomycotina</taxon>
        <taxon>Agaricomycetes</taxon>
        <taxon>Gloeophyllales</taxon>
        <taxon>Gloeophyllaceae</taxon>
        <taxon>Neolentinus</taxon>
    </lineage>
</organism>
<gene>
    <name evidence="1" type="ORF">NEOLEDRAFT_1081780</name>
</gene>
<sequence>RLTTAKAFAKDVFINQGRRLGDRKRSDTRGMAPPSKVCLSMCLVVAPRLPVTGSKSAKDVGAIL</sequence>
<name>A0A165M5C6_9AGAM</name>
<dbReference type="EMBL" id="KV425766">
    <property type="protein sequence ID" value="KZT17924.1"/>
    <property type="molecule type" value="Genomic_DNA"/>
</dbReference>
<reference evidence="1 2" key="1">
    <citation type="journal article" date="2016" name="Mol. Biol. Evol.">
        <title>Comparative Genomics of Early-Diverging Mushroom-Forming Fungi Provides Insights into the Origins of Lignocellulose Decay Capabilities.</title>
        <authorList>
            <person name="Nagy L.G."/>
            <person name="Riley R."/>
            <person name="Tritt A."/>
            <person name="Adam C."/>
            <person name="Daum C."/>
            <person name="Floudas D."/>
            <person name="Sun H."/>
            <person name="Yadav J.S."/>
            <person name="Pangilinan J."/>
            <person name="Larsson K.H."/>
            <person name="Matsuura K."/>
            <person name="Barry K."/>
            <person name="Labutti K."/>
            <person name="Kuo R."/>
            <person name="Ohm R.A."/>
            <person name="Bhattacharya S.S."/>
            <person name="Shirouzu T."/>
            <person name="Yoshinaga Y."/>
            <person name="Martin F.M."/>
            <person name="Grigoriev I.V."/>
            <person name="Hibbett D.S."/>
        </authorList>
    </citation>
    <scope>NUCLEOTIDE SEQUENCE [LARGE SCALE GENOMIC DNA]</scope>
    <source>
        <strain evidence="1 2">HHB14362 ss-1</strain>
    </source>
</reference>
<protein>
    <submittedName>
        <fullName evidence="1">Uncharacterized protein</fullName>
    </submittedName>
</protein>
<accession>A0A165M5C6</accession>
<dbReference type="OrthoDB" id="1733326at2759"/>
<evidence type="ECO:0000313" key="2">
    <source>
        <dbReference type="Proteomes" id="UP000076761"/>
    </source>
</evidence>
<dbReference type="AlphaFoldDB" id="A0A165M5C6"/>
<proteinExistence type="predicted"/>
<dbReference type="Proteomes" id="UP000076761">
    <property type="component" value="Unassembled WGS sequence"/>
</dbReference>
<dbReference type="InParanoid" id="A0A165M5C6"/>
<keyword evidence="2" id="KW-1185">Reference proteome</keyword>